<name>A0A068URK6_COFCA</name>
<keyword evidence="2" id="KW-1185">Reference proteome</keyword>
<dbReference type="SUPFAM" id="SSF51197">
    <property type="entry name" value="Clavaminate synthase-like"/>
    <property type="match status" value="1"/>
</dbReference>
<accession>A0A068URK6</accession>
<dbReference type="STRING" id="49390.A0A068URK6"/>
<sequence>MFFGVYMLAFSGQLSVFLSVFRMYHCLQLLVATFSSTHSLNRKGSTGGGNGEVEKGLLTLISSDVPGLQVLFVTPMAADSGFVPGDLLFLTGKALIHATTGLRPTASHRSALDIPPGTSSGERTSLVFRLMPQGNAILDCSPIAAAGHVIPQSYVPISVTQFMDAIIVLVMCQSL</sequence>
<dbReference type="Proteomes" id="UP000295252">
    <property type="component" value="Chromosome II"/>
</dbReference>
<gene>
    <name evidence="1" type="ORF">GSCOC_T00031854001</name>
</gene>
<dbReference type="PANTHER" id="PTHR33644">
    <property type="entry name" value="U-BOX DOMAIN-CONTAINING PROTEIN 62-RELATED"/>
    <property type="match status" value="1"/>
</dbReference>
<dbReference type="PANTHER" id="PTHR33644:SF3">
    <property type="entry name" value="RING_U-BOX SUPERFAMILY PROTEIN"/>
    <property type="match status" value="1"/>
</dbReference>
<dbReference type="EMBL" id="HG739133">
    <property type="protein sequence ID" value="CDP10899.1"/>
    <property type="molecule type" value="Genomic_DNA"/>
</dbReference>
<organism evidence="1 2">
    <name type="scientific">Coffea canephora</name>
    <name type="common">Robusta coffee</name>
    <dbReference type="NCBI Taxonomy" id="49390"/>
    <lineage>
        <taxon>Eukaryota</taxon>
        <taxon>Viridiplantae</taxon>
        <taxon>Streptophyta</taxon>
        <taxon>Embryophyta</taxon>
        <taxon>Tracheophyta</taxon>
        <taxon>Spermatophyta</taxon>
        <taxon>Magnoliopsida</taxon>
        <taxon>eudicotyledons</taxon>
        <taxon>Gunneridae</taxon>
        <taxon>Pentapetalae</taxon>
        <taxon>asterids</taxon>
        <taxon>lamiids</taxon>
        <taxon>Gentianales</taxon>
        <taxon>Rubiaceae</taxon>
        <taxon>Ixoroideae</taxon>
        <taxon>Gardenieae complex</taxon>
        <taxon>Bertiereae - Coffeeae clade</taxon>
        <taxon>Coffeeae</taxon>
        <taxon>Coffea</taxon>
    </lineage>
</organism>
<evidence type="ECO:0000313" key="1">
    <source>
        <dbReference type="EMBL" id="CDP10899.1"/>
    </source>
</evidence>
<dbReference type="Gramene" id="CDP10899">
    <property type="protein sequence ID" value="CDP10899"/>
    <property type="gene ID" value="GSCOC_T00031854001"/>
</dbReference>
<proteinExistence type="predicted"/>
<dbReference type="Gene3D" id="2.60.120.330">
    <property type="entry name" value="B-lactam Antibiotic, Isopenicillin N Synthase, Chain"/>
    <property type="match status" value="1"/>
</dbReference>
<evidence type="ECO:0000313" key="2">
    <source>
        <dbReference type="Proteomes" id="UP000295252"/>
    </source>
</evidence>
<dbReference type="InParanoid" id="A0A068URK6"/>
<dbReference type="PhylomeDB" id="A0A068URK6"/>
<dbReference type="InterPro" id="IPR027443">
    <property type="entry name" value="IPNS-like_sf"/>
</dbReference>
<dbReference type="AlphaFoldDB" id="A0A068URK6"/>
<reference evidence="2" key="1">
    <citation type="journal article" date="2014" name="Science">
        <title>The coffee genome provides insight into the convergent evolution of caffeine biosynthesis.</title>
        <authorList>
            <person name="Denoeud F."/>
            <person name="Carretero-Paulet L."/>
            <person name="Dereeper A."/>
            <person name="Droc G."/>
            <person name="Guyot R."/>
            <person name="Pietrella M."/>
            <person name="Zheng C."/>
            <person name="Alberti A."/>
            <person name="Anthony F."/>
            <person name="Aprea G."/>
            <person name="Aury J.M."/>
            <person name="Bento P."/>
            <person name="Bernard M."/>
            <person name="Bocs S."/>
            <person name="Campa C."/>
            <person name="Cenci A."/>
            <person name="Combes M.C."/>
            <person name="Crouzillat D."/>
            <person name="Da Silva C."/>
            <person name="Daddiego L."/>
            <person name="De Bellis F."/>
            <person name="Dussert S."/>
            <person name="Garsmeur O."/>
            <person name="Gayraud T."/>
            <person name="Guignon V."/>
            <person name="Jahn K."/>
            <person name="Jamilloux V."/>
            <person name="Joet T."/>
            <person name="Labadie K."/>
            <person name="Lan T."/>
            <person name="Leclercq J."/>
            <person name="Lepelley M."/>
            <person name="Leroy T."/>
            <person name="Li L.T."/>
            <person name="Librado P."/>
            <person name="Lopez L."/>
            <person name="Munoz A."/>
            <person name="Noel B."/>
            <person name="Pallavicini A."/>
            <person name="Perrotta G."/>
            <person name="Poncet V."/>
            <person name="Pot D."/>
            <person name="Priyono X."/>
            <person name="Rigoreau M."/>
            <person name="Rouard M."/>
            <person name="Rozas J."/>
            <person name="Tranchant-Dubreuil C."/>
            <person name="VanBuren R."/>
            <person name="Zhang Q."/>
            <person name="Andrade A.C."/>
            <person name="Argout X."/>
            <person name="Bertrand B."/>
            <person name="de Kochko A."/>
            <person name="Graziosi G."/>
            <person name="Henry R.J."/>
            <person name="Jayarama X."/>
            <person name="Ming R."/>
            <person name="Nagai C."/>
            <person name="Rounsley S."/>
            <person name="Sankoff D."/>
            <person name="Giuliano G."/>
            <person name="Albert V.A."/>
            <person name="Wincker P."/>
            <person name="Lashermes P."/>
        </authorList>
    </citation>
    <scope>NUCLEOTIDE SEQUENCE [LARGE SCALE GENOMIC DNA]</scope>
    <source>
        <strain evidence="2">cv. DH200-94</strain>
    </source>
</reference>
<protein>
    <submittedName>
        <fullName evidence="1">Uncharacterized protein</fullName>
    </submittedName>
</protein>